<dbReference type="PANTHER" id="PTHR44757:SF2">
    <property type="entry name" value="BIOFILM ARCHITECTURE MAINTENANCE PROTEIN MBAA"/>
    <property type="match status" value="1"/>
</dbReference>
<keyword evidence="2" id="KW-0472">Membrane</keyword>
<dbReference type="Proteomes" id="UP000199657">
    <property type="component" value="Unassembled WGS sequence"/>
</dbReference>
<dbReference type="PROSITE" id="PS50112">
    <property type="entry name" value="PAS"/>
    <property type="match status" value="5"/>
</dbReference>
<dbReference type="OrthoDB" id="9806130at2"/>
<dbReference type="InterPro" id="IPR000700">
    <property type="entry name" value="PAS-assoc_C"/>
</dbReference>
<feature type="domain" description="PAC" evidence="4">
    <location>
        <begin position="803"/>
        <end position="855"/>
    </location>
</feature>
<dbReference type="SMART" id="SM00091">
    <property type="entry name" value="PAS"/>
    <property type="match status" value="5"/>
</dbReference>
<reference evidence="5 6" key="1">
    <citation type="submission" date="2016-10" db="EMBL/GenBank/DDBJ databases">
        <authorList>
            <person name="de Groot N.N."/>
        </authorList>
    </citation>
    <scope>NUCLEOTIDE SEQUENCE [LARGE SCALE GENOMIC DNA]</scope>
    <source>
        <strain evidence="5 6">CGMCC 1.6291</strain>
    </source>
</reference>
<dbReference type="InterPro" id="IPR013655">
    <property type="entry name" value="PAS_fold_3"/>
</dbReference>
<dbReference type="InterPro" id="IPR013656">
    <property type="entry name" value="PAS_4"/>
</dbReference>
<dbReference type="InterPro" id="IPR001610">
    <property type="entry name" value="PAC"/>
</dbReference>
<dbReference type="InterPro" id="IPR000014">
    <property type="entry name" value="PAS"/>
</dbReference>
<keyword evidence="2" id="KW-0812">Transmembrane</keyword>
<dbReference type="NCBIfam" id="TIGR00229">
    <property type="entry name" value="sensory_box"/>
    <property type="match status" value="5"/>
</dbReference>
<feature type="domain" description="PAC" evidence="4">
    <location>
        <begin position="683"/>
        <end position="735"/>
    </location>
</feature>
<accession>A0A1H8TDN9</accession>
<evidence type="ECO:0000313" key="6">
    <source>
        <dbReference type="Proteomes" id="UP000199657"/>
    </source>
</evidence>
<evidence type="ECO:0000313" key="5">
    <source>
        <dbReference type="EMBL" id="SEO88935.1"/>
    </source>
</evidence>
<dbReference type="AlphaFoldDB" id="A0A1H8TDN9"/>
<feature type="compositionally biased region" description="Basic and acidic residues" evidence="1">
    <location>
        <begin position="1"/>
        <end position="10"/>
    </location>
</feature>
<dbReference type="SMART" id="SM00086">
    <property type="entry name" value="PAC"/>
    <property type="match status" value="4"/>
</dbReference>
<dbReference type="GO" id="GO:0006355">
    <property type="term" value="P:regulation of DNA-templated transcription"/>
    <property type="evidence" value="ECO:0007669"/>
    <property type="project" value="InterPro"/>
</dbReference>
<feature type="domain" description="PAS" evidence="3">
    <location>
        <begin position="856"/>
        <end position="927"/>
    </location>
</feature>
<dbReference type="CDD" id="cd00130">
    <property type="entry name" value="PAS"/>
    <property type="match status" value="5"/>
</dbReference>
<evidence type="ECO:0000256" key="2">
    <source>
        <dbReference type="SAM" id="Phobius"/>
    </source>
</evidence>
<feature type="domain" description="PAS" evidence="3">
    <location>
        <begin position="485"/>
        <end position="552"/>
    </location>
</feature>
<dbReference type="InterPro" id="IPR052155">
    <property type="entry name" value="Biofilm_reg_signaling"/>
</dbReference>
<keyword evidence="2" id="KW-1133">Transmembrane helix</keyword>
<dbReference type="Pfam" id="PF08448">
    <property type="entry name" value="PAS_4"/>
    <property type="match status" value="1"/>
</dbReference>
<keyword evidence="6" id="KW-1185">Reference proteome</keyword>
<gene>
    <name evidence="5" type="ORF">SAMN04488052_10480</name>
</gene>
<feature type="domain" description="PAS" evidence="3">
    <location>
        <begin position="353"/>
        <end position="418"/>
    </location>
</feature>
<evidence type="ECO:0000259" key="3">
    <source>
        <dbReference type="PROSITE" id="PS50112"/>
    </source>
</evidence>
<evidence type="ECO:0000256" key="1">
    <source>
        <dbReference type="SAM" id="MobiDB-lite"/>
    </source>
</evidence>
<dbReference type="EMBL" id="FOEG01000004">
    <property type="protein sequence ID" value="SEO88935.1"/>
    <property type="molecule type" value="Genomic_DNA"/>
</dbReference>
<feature type="transmembrane region" description="Helical" evidence="2">
    <location>
        <begin position="28"/>
        <end position="48"/>
    </location>
</feature>
<dbReference type="Pfam" id="PF00989">
    <property type="entry name" value="PAS"/>
    <property type="match status" value="3"/>
</dbReference>
<dbReference type="SUPFAM" id="SSF55785">
    <property type="entry name" value="PYP-like sensor domain (PAS domain)"/>
    <property type="match status" value="5"/>
</dbReference>
<feature type="domain" description="PAS" evidence="3">
    <location>
        <begin position="729"/>
        <end position="799"/>
    </location>
</feature>
<feature type="domain" description="PAC" evidence="4">
    <location>
        <begin position="556"/>
        <end position="608"/>
    </location>
</feature>
<dbReference type="PANTHER" id="PTHR44757">
    <property type="entry name" value="DIGUANYLATE CYCLASE DGCP"/>
    <property type="match status" value="1"/>
</dbReference>
<dbReference type="STRING" id="406100.SAMN04488052_10480"/>
<dbReference type="PROSITE" id="PS50113">
    <property type="entry name" value="PAC"/>
    <property type="match status" value="3"/>
</dbReference>
<proteinExistence type="predicted"/>
<evidence type="ECO:0000259" key="4">
    <source>
        <dbReference type="PROSITE" id="PS50113"/>
    </source>
</evidence>
<dbReference type="InterPro" id="IPR035965">
    <property type="entry name" value="PAS-like_dom_sf"/>
</dbReference>
<sequence length="985" mass="107813">MNDQLRDHHGARPSTGPAHRRRWRPGRAFWVGVIGLCLTIAGTAALIAQDAQHRAEIFREHAEQTLDTFSHSIERHLERAHNLGALIEAGAEIDPERYQDTRRPTTDNGLKFLAWMEPESDSDELRIIPLIASSGGGVVAHRVLRAEPADDLSHLRTLETAIERGAMTGTQGVVLFHANGEPVPGFIAFNPVRRDGEQAGVVALAIRLDRAAGNARRDYPVALHVFQRAEDGSALLLHGPGGNDGVAEHTRPEQLEDGRHERRNLDVAGRQWTVYATPVDATAGGWIPAHALMLLIAGIGLSGLAARLVSRENHLRQLVSGQLQGSEQRSSSLRQELTVARNTLSREAATLQETEHYKRFMAARASELFARLAPDGTILELSASWETLLGQAPDTMIGRPLGQFVNEDQHQELNRAIDAPRLNGDPVTATYPLRDAGGALHWMEASHLRLPPARQDTAGNLLLAARPSGKAPPAPSPQPGHWLPYETIFQKAAVGMAVFDHRTGDCLYVNQALCDLVGYAQNELLEMGYRDLTHPADQHATREQLDQIGAASQDTFQVEKRYLHKTGRVIWVLVTGSLIRDDQGQITCVASQIRDISEQKAVEHALEQINRRHDLILNAAAEAIFGLDTNGRVVFANSAACLLLSRESATIEGQVLFDLLDAGLYDDTEVWPIHACMEERQVRQDDSALFRRGDGSVFVADYTAAPIVDNDRVTGAVVVMTDASERQEGEARFRSAFDDVAVGMALIRTDGRFLRANDALCQLTGYEQDALLAMPSAELLHPDDREANYRANKRILEGQRPSAPLEQRLCHRDGGIAWALTSTSVVRDPDGQPRYLLKQAQDITPRKVAEAALRASERRFRGVFDEAAVAMALLSGPQARVQRTNEALRALLGCSVDALDDQPVLELIHPDDRAELECRLAGASATDGSACSVRLKGCTGNPVPVHVQVSMIGQDNGGHATDPLQLVQILRHDNRHEASRPLGGD</sequence>
<dbReference type="RefSeq" id="WP_091643200.1">
    <property type="nucleotide sequence ID" value="NZ_FOEG01000004.1"/>
</dbReference>
<feature type="domain" description="PAS" evidence="3">
    <location>
        <begin position="609"/>
        <end position="660"/>
    </location>
</feature>
<name>A0A1H8TDN9_9GAMM</name>
<dbReference type="Gene3D" id="3.30.450.20">
    <property type="entry name" value="PAS domain"/>
    <property type="match status" value="5"/>
</dbReference>
<protein>
    <submittedName>
        <fullName evidence="5">PAS domain S-box-containing protein</fullName>
    </submittedName>
</protein>
<dbReference type="InterPro" id="IPR013767">
    <property type="entry name" value="PAS_fold"/>
</dbReference>
<feature type="region of interest" description="Disordered" evidence="1">
    <location>
        <begin position="1"/>
        <end position="21"/>
    </location>
</feature>
<organism evidence="5 6">
    <name type="scientific">Aquisalimonas asiatica</name>
    <dbReference type="NCBI Taxonomy" id="406100"/>
    <lineage>
        <taxon>Bacteria</taxon>
        <taxon>Pseudomonadati</taxon>
        <taxon>Pseudomonadota</taxon>
        <taxon>Gammaproteobacteria</taxon>
        <taxon>Chromatiales</taxon>
        <taxon>Ectothiorhodospiraceae</taxon>
        <taxon>Aquisalimonas</taxon>
    </lineage>
</organism>
<dbReference type="Pfam" id="PF08447">
    <property type="entry name" value="PAS_3"/>
    <property type="match status" value="1"/>
</dbReference>